<dbReference type="GO" id="GO:0015631">
    <property type="term" value="F:tubulin binding"/>
    <property type="evidence" value="ECO:0007669"/>
    <property type="project" value="TreeGrafter"/>
</dbReference>
<keyword evidence="3" id="KW-0547">Nucleotide-binding</keyword>
<dbReference type="Gene3D" id="3.30.470.20">
    <property type="entry name" value="ATP-grasp fold, B domain"/>
    <property type="match status" value="1"/>
</dbReference>
<protein>
    <recommendedName>
        <fullName evidence="5">Tubulin--tyrosine ligase-like protein 9</fullName>
    </recommendedName>
</protein>
<name>A0A836C6U9_9STRA</name>
<evidence type="ECO:0000256" key="4">
    <source>
        <dbReference type="ARBA" id="ARBA00022840"/>
    </source>
</evidence>
<evidence type="ECO:0000256" key="3">
    <source>
        <dbReference type="ARBA" id="ARBA00022741"/>
    </source>
</evidence>
<dbReference type="AlphaFoldDB" id="A0A836C6U9"/>
<dbReference type="GO" id="GO:0005524">
    <property type="term" value="F:ATP binding"/>
    <property type="evidence" value="ECO:0007669"/>
    <property type="project" value="UniProtKB-KW"/>
</dbReference>
<dbReference type="PROSITE" id="PS51221">
    <property type="entry name" value="TTL"/>
    <property type="match status" value="1"/>
</dbReference>
<dbReference type="Pfam" id="PF03133">
    <property type="entry name" value="TTL"/>
    <property type="match status" value="1"/>
</dbReference>
<evidence type="ECO:0000313" key="7">
    <source>
        <dbReference type="Proteomes" id="UP000664859"/>
    </source>
</evidence>
<gene>
    <name evidence="6" type="ORF">JKP88DRAFT_172654</name>
</gene>
<dbReference type="GO" id="GO:0036064">
    <property type="term" value="C:ciliary basal body"/>
    <property type="evidence" value="ECO:0007669"/>
    <property type="project" value="TreeGrafter"/>
</dbReference>
<dbReference type="InterPro" id="IPR004344">
    <property type="entry name" value="TTL/TTLL_fam"/>
</dbReference>
<accession>A0A836C6U9</accession>
<keyword evidence="2" id="KW-0436">Ligase</keyword>
<dbReference type="GO" id="GO:0070740">
    <property type="term" value="F:tubulin-glutamic acid ligase activity"/>
    <property type="evidence" value="ECO:0007669"/>
    <property type="project" value="TreeGrafter"/>
</dbReference>
<evidence type="ECO:0000313" key="6">
    <source>
        <dbReference type="EMBL" id="KAG5175255.1"/>
    </source>
</evidence>
<evidence type="ECO:0000256" key="5">
    <source>
        <dbReference type="ARBA" id="ARBA00030445"/>
    </source>
</evidence>
<dbReference type="OrthoDB" id="202825at2759"/>
<dbReference type="PANTHER" id="PTHR12241">
    <property type="entry name" value="TUBULIN POLYGLUTAMYLASE"/>
    <property type="match status" value="1"/>
</dbReference>
<keyword evidence="4" id="KW-0067">ATP-binding</keyword>
<evidence type="ECO:0000256" key="2">
    <source>
        <dbReference type="ARBA" id="ARBA00022598"/>
    </source>
</evidence>
<keyword evidence="7" id="KW-1185">Reference proteome</keyword>
<dbReference type="PANTHER" id="PTHR12241:SF39">
    <property type="entry name" value="TUBULIN POLYGLUTAMYLASE TTLL9-RELATED"/>
    <property type="match status" value="1"/>
</dbReference>
<sequence length="431" mass="48628">MEQEGPHRKTDAKSQSGGILRTVKFHTSFVPGSLVHRALSQREGWMETEDASEAELLWVERDAANEVLDATQQFCSKQRINHFRNDRELCRKDLLVKNLKRRKRQLERESSQAPESDTADCYDFWPETYVLPSDYDLFVQAYKTAPDSVWVAKPINGSQGRGIFLFSKLSQISRWRNDGIKREDGPETYVVQHYINKPYLIAGRKFDIRLYALATSFQPLTAYIHRGGFCRFSAVRYQQATAATPDAAMERHLTNVAIQRRGEGYDRTFSGKWDVRSLKLHLVTALGAAAAEALFQRVERLVASSLRAVRDVMITDRRCFELYGYDVLIDADLKPWLLEVNASPALSATTRADHVFKTKLLSDALDVVDVEGRRGGVAPVARMGGFELMCLGGEVAQPKDGSAYRSIVGTDMEYAASERYEASHVIGSRAE</sequence>
<proteinExistence type="inferred from homology"/>
<comment type="caution">
    <text evidence="6">The sequence shown here is derived from an EMBL/GenBank/DDBJ whole genome shotgun (WGS) entry which is preliminary data.</text>
</comment>
<dbReference type="SUPFAM" id="SSF56059">
    <property type="entry name" value="Glutathione synthetase ATP-binding domain-like"/>
    <property type="match status" value="1"/>
</dbReference>
<reference evidence="6" key="1">
    <citation type="submission" date="2021-02" db="EMBL/GenBank/DDBJ databases">
        <title>First Annotated Genome of the Yellow-green Alga Tribonema minus.</title>
        <authorList>
            <person name="Mahan K.M."/>
        </authorList>
    </citation>
    <scope>NUCLEOTIDE SEQUENCE</scope>
    <source>
        <strain evidence="6">UTEX B ZZ1240</strain>
    </source>
</reference>
<evidence type="ECO:0000256" key="1">
    <source>
        <dbReference type="ARBA" id="ARBA00006820"/>
    </source>
</evidence>
<comment type="similarity">
    <text evidence="1">Belongs to the tubulin--tyrosine ligase family.</text>
</comment>
<organism evidence="6 7">
    <name type="scientific">Tribonema minus</name>
    <dbReference type="NCBI Taxonomy" id="303371"/>
    <lineage>
        <taxon>Eukaryota</taxon>
        <taxon>Sar</taxon>
        <taxon>Stramenopiles</taxon>
        <taxon>Ochrophyta</taxon>
        <taxon>PX clade</taxon>
        <taxon>Xanthophyceae</taxon>
        <taxon>Tribonematales</taxon>
        <taxon>Tribonemataceae</taxon>
        <taxon>Tribonema</taxon>
    </lineage>
</organism>
<dbReference type="GO" id="GO:0000226">
    <property type="term" value="P:microtubule cytoskeleton organization"/>
    <property type="evidence" value="ECO:0007669"/>
    <property type="project" value="TreeGrafter"/>
</dbReference>
<dbReference type="Proteomes" id="UP000664859">
    <property type="component" value="Unassembled WGS sequence"/>
</dbReference>
<dbReference type="EMBL" id="JAFCMP010000552">
    <property type="protein sequence ID" value="KAG5175255.1"/>
    <property type="molecule type" value="Genomic_DNA"/>
</dbReference>